<dbReference type="Gene3D" id="3.40.50.720">
    <property type="entry name" value="NAD(P)-binding Rossmann-like Domain"/>
    <property type="match status" value="1"/>
</dbReference>
<accession>A0A1D8IMF2</accession>
<organism evidence="7 8">
    <name type="scientific">Acidihalobacter yilgarnensis</name>
    <dbReference type="NCBI Taxonomy" id="2819280"/>
    <lineage>
        <taxon>Bacteria</taxon>
        <taxon>Pseudomonadati</taxon>
        <taxon>Pseudomonadota</taxon>
        <taxon>Gammaproteobacteria</taxon>
        <taxon>Chromatiales</taxon>
        <taxon>Ectothiorhodospiraceae</taxon>
        <taxon>Acidihalobacter</taxon>
    </lineage>
</organism>
<dbReference type="GO" id="GO:0008106">
    <property type="term" value="F:alcohol dehydrogenase (NADP+) activity"/>
    <property type="evidence" value="ECO:0007669"/>
    <property type="project" value="UniProtKB-ARBA"/>
</dbReference>
<keyword evidence="3 5" id="KW-0862">Zinc</keyword>
<dbReference type="PROSITE" id="PS00065">
    <property type="entry name" value="D_2_HYDROXYACID_DH_1"/>
    <property type="match status" value="1"/>
</dbReference>
<dbReference type="InterPro" id="IPR029752">
    <property type="entry name" value="D-isomer_DH_CS1"/>
</dbReference>
<dbReference type="Pfam" id="PF00107">
    <property type="entry name" value="ADH_zinc_N"/>
    <property type="match status" value="1"/>
</dbReference>
<feature type="domain" description="Enoyl reductase (ER)" evidence="6">
    <location>
        <begin position="10"/>
        <end position="344"/>
    </location>
</feature>
<dbReference type="Pfam" id="PF08240">
    <property type="entry name" value="ADH_N"/>
    <property type="match status" value="1"/>
</dbReference>
<keyword evidence="4" id="KW-0560">Oxidoreductase</keyword>
<keyword evidence="2 5" id="KW-0479">Metal-binding</keyword>
<evidence type="ECO:0000256" key="5">
    <source>
        <dbReference type="RuleBase" id="RU361277"/>
    </source>
</evidence>
<evidence type="ECO:0000313" key="8">
    <source>
        <dbReference type="Proteomes" id="UP000095401"/>
    </source>
</evidence>
<dbReference type="KEGG" id="aprs:BI364_06125"/>
<dbReference type="InterPro" id="IPR002328">
    <property type="entry name" value="ADH_Zn_CS"/>
</dbReference>
<gene>
    <name evidence="7" type="ORF">BI364_06125</name>
</gene>
<dbReference type="SMART" id="SM00829">
    <property type="entry name" value="PKS_ER"/>
    <property type="match status" value="1"/>
</dbReference>
<name>A0A1D8IMF2_9GAMM</name>
<dbReference type="InterPro" id="IPR020843">
    <property type="entry name" value="ER"/>
</dbReference>
<dbReference type="Gene3D" id="3.90.180.10">
    <property type="entry name" value="Medium-chain alcohol dehydrogenases, catalytic domain"/>
    <property type="match status" value="1"/>
</dbReference>
<dbReference type="AlphaFoldDB" id="A0A1D8IMF2"/>
<evidence type="ECO:0000256" key="4">
    <source>
        <dbReference type="ARBA" id="ARBA00023002"/>
    </source>
</evidence>
<dbReference type="CDD" id="cd05283">
    <property type="entry name" value="CAD1"/>
    <property type="match status" value="1"/>
</dbReference>
<dbReference type="PANTHER" id="PTHR42683">
    <property type="entry name" value="ALDEHYDE REDUCTASE"/>
    <property type="match status" value="1"/>
</dbReference>
<sequence length="354" mass="38024">MHAHGYATHSATQALGPFDFERREPRPQDVAIEIQYCGICHSDIHTARSEWGETHYPFVPGHEIVGRVTAVGSEVSRFKAGDLVGVGCLVDSCGHCESCNDGLEQYCDNGWTGTYGSEDKIGGTPHSHTLGGYADRITVDQHFVLSIPDNLDPAAAAPLLCAGITTYSPLKHWQVSAGQKVGVIGLGGLGHMGVKFAHAMGAHVVMITTSPGKAADAQKLGAHEVLISKDAQAMQAAMGSFDFLLNTIPVGHDVDPYMNLLKRDGAMVIVGSVEPLTRVDGVPFIFKRRTMAGSLIGGLPETQEMLDFCGEHNIVCDIEMIDMKDVNDAYERTVKGDVKYRFVIDMATLKNGAA</sequence>
<evidence type="ECO:0000256" key="1">
    <source>
        <dbReference type="ARBA" id="ARBA00001947"/>
    </source>
</evidence>
<keyword evidence="8" id="KW-1185">Reference proteome</keyword>
<evidence type="ECO:0000313" key="7">
    <source>
        <dbReference type="EMBL" id="AOU97591.1"/>
    </source>
</evidence>
<dbReference type="FunFam" id="3.40.50.720:FF:000022">
    <property type="entry name" value="Cinnamyl alcohol dehydrogenase"/>
    <property type="match status" value="1"/>
</dbReference>
<proteinExistence type="inferred from homology"/>
<dbReference type="InterPro" id="IPR013154">
    <property type="entry name" value="ADH-like_N"/>
</dbReference>
<dbReference type="InterPro" id="IPR036291">
    <property type="entry name" value="NAD(P)-bd_dom_sf"/>
</dbReference>
<dbReference type="EMBL" id="CP017415">
    <property type="protein sequence ID" value="AOU97591.1"/>
    <property type="molecule type" value="Genomic_DNA"/>
</dbReference>
<dbReference type="InterPro" id="IPR013149">
    <property type="entry name" value="ADH-like_C"/>
</dbReference>
<protein>
    <submittedName>
        <fullName evidence="7">Hydroxyacid dehydrogenase</fullName>
    </submittedName>
</protein>
<evidence type="ECO:0000256" key="3">
    <source>
        <dbReference type="ARBA" id="ARBA00022833"/>
    </source>
</evidence>
<comment type="cofactor">
    <cofactor evidence="1 5">
        <name>Zn(2+)</name>
        <dbReference type="ChEBI" id="CHEBI:29105"/>
    </cofactor>
</comment>
<evidence type="ECO:0000259" key="6">
    <source>
        <dbReference type="SMART" id="SM00829"/>
    </source>
</evidence>
<dbReference type="SUPFAM" id="SSF51735">
    <property type="entry name" value="NAD(P)-binding Rossmann-fold domains"/>
    <property type="match status" value="1"/>
</dbReference>
<dbReference type="PROSITE" id="PS00059">
    <property type="entry name" value="ADH_ZINC"/>
    <property type="match status" value="1"/>
</dbReference>
<dbReference type="SUPFAM" id="SSF50129">
    <property type="entry name" value="GroES-like"/>
    <property type="match status" value="1"/>
</dbReference>
<dbReference type="InterPro" id="IPR047109">
    <property type="entry name" value="CAD-like"/>
</dbReference>
<comment type="similarity">
    <text evidence="5">Belongs to the zinc-containing alcohol dehydrogenase family.</text>
</comment>
<dbReference type="GO" id="GO:0008270">
    <property type="term" value="F:zinc ion binding"/>
    <property type="evidence" value="ECO:0007669"/>
    <property type="project" value="InterPro"/>
</dbReference>
<reference evidence="8" key="1">
    <citation type="submission" date="2016-09" db="EMBL/GenBank/DDBJ databases">
        <title>Acidihalobacter prosperus F5.</title>
        <authorList>
            <person name="Khaleque H.N."/>
            <person name="Ramsay J.P."/>
            <person name="Kaksonen A.H."/>
            <person name="Boxall N.J."/>
            <person name="Watkin E.L.J."/>
        </authorList>
    </citation>
    <scope>NUCLEOTIDE SEQUENCE [LARGE SCALE GENOMIC DNA]</scope>
    <source>
        <strain evidence="8">F5</strain>
    </source>
</reference>
<dbReference type="InterPro" id="IPR011032">
    <property type="entry name" value="GroES-like_sf"/>
</dbReference>
<dbReference type="Proteomes" id="UP000095401">
    <property type="component" value="Chromosome"/>
</dbReference>
<evidence type="ECO:0000256" key="2">
    <source>
        <dbReference type="ARBA" id="ARBA00022723"/>
    </source>
</evidence>
<dbReference type="RefSeq" id="WP_070077976.1">
    <property type="nucleotide sequence ID" value="NZ_CP017415.1"/>
</dbReference>